<evidence type="ECO:0000259" key="4">
    <source>
        <dbReference type="PROSITE" id="PS50949"/>
    </source>
</evidence>
<dbReference type="Gene3D" id="1.10.10.10">
    <property type="entry name" value="Winged helix-like DNA-binding domain superfamily/Winged helix DNA-binding domain"/>
    <property type="match status" value="1"/>
</dbReference>
<name>A0A3G2R7S7_9FIRM</name>
<keyword evidence="6" id="KW-1185">Reference proteome</keyword>
<dbReference type="InterPro" id="IPR036388">
    <property type="entry name" value="WH-like_DNA-bd_sf"/>
</dbReference>
<dbReference type="PANTHER" id="PTHR38445">
    <property type="entry name" value="HTH-TYPE TRANSCRIPTIONAL REPRESSOR YTRA"/>
    <property type="match status" value="1"/>
</dbReference>
<evidence type="ECO:0000256" key="1">
    <source>
        <dbReference type="ARBA" id="ARBA00023015"/>
    </source>
</evidence>
<protein>
    <submittedName>
        <fullName evidence="5">GntR family transcriptional regulator</fullName>
    </submittedName>
</protein>
<dbReference type="CDD" id="cd07377">
    <property type="entry name" value="WHTH_GntR"/>
    <property type="match status" value="1"/>
</dbReference>
<dbReference type="AlphaFoldDB" id="A0A3G2R7S7"/>
<organism evidence="5 6">
    <name type="scientific">Biomaibacter acetigenes</name>
    <dbReference type="NCBI Taxonomy" id="2316383"/>
    <lineage>
        <taxon>Bacteria</taxon>
        <taxon>Bacillati</taxon>
        <taxon>Bacillota</taxon>
        <taxon>Clostridia</taxon>
        <taxon>Thermosediminibacterales</taxon>
        <taxon>Tepidanaerobacteraceae</taxon>
        <taxon>Biomaibacter</taxon>
    </lineage>
</organism>
<dbReference type="InterPro" id="IPR000524">
    <property type="entry name" value="Tscrpt_reg_HTH_GntR"/>
</dbReference>
<evidence type="ECO:0000313" key="6">
    <source>
        <dbReference type="Proteomes" id="UP000280960"/>
    </source>
</evidence>
<reference evidence="5 6" key="1">
    <citation type="submission" date="2018-10" db="EMBL/GenBank/DDBJ databases">
        <authorList>
            <person name="Zhang X."/>
        </authorList>
    </citation>
    <scope>NUCLEOTIDE SEQUENCE [LARGE SCALE GENOMIC DNA]</scope>
    <source>
        <strain evidence="5 6">SK-G1</strain>
    </source>
</reference>
<evidence type="ECO:0000313" key="5">
    <source>
        <dbReference type="EMBL" id="AYO31491.1"/>
    </source>
</evidence>
<evidence type="ECO:0000256" key="2">
    <source>
        <dbReference type="ARBA" id="ARBA00023125"/>
    </source>
</evidence>
<dbReference type="Proteomes" id="UP000280960">
    <property type="component" value="Chromosome"/>
</dbReference>
<feature type="domain" description="HTH gntR-type" evidence="4">
    <location>
        <begin position="11"/>
        <end position="79"/>
    </location>
</feature>
<dbReference type="EMBL" id="CP033169">
    <property type="protein sequence ID" value="AYO31491.1"/>
    <property type="molecule type" value="Genomic_DNA"/>
</dbReference>
<proteinExistence type="predicted"/>
<accession>A0A3G2R7S7</accession>
<dbReference type="PANTHER" id="PTHR38445:SF7">
    <property type="entry name" value="GNTR-FAMILY TRANSCRIPTIONAL REGULATOR"/>
    <property type="match status" value="1"/>
</dbReference>
<dbReference type="SUPFAM" id="SSF46785">
    <property type="entry name" value="Winged helix' DNA-binding domain"/>
    <property type="match status" value="1"/>
</dbReference>
<gene>
    <name evidence="5" type="ORF">D2962_13595</name>
</gene>
<dbReference type="RefSeq" id="WP_122015287.1">
    <property type="nucleotide sequence ID" value="NZ_CP033169.1"/>
</dbReference>
<keyword evidence="3" id="KW-0804">Transcription</keyword>
<dbReference type="KEGG" id="bacg:D2962_13595"/>
<keyword evidence="1" id="KW-0805">Transcription regulation</keyword>
<dbReference type="GO" id="GO:0003677">
    <property type="term" value="F:DNA binding"/>
    <property type="evidence" value="ECO:0007669"/>
    <property type="project" value="UniProtKB-KW"/>
</dbReference>
<dbReference type="Pfam" id="PF00392">
    <property type="entry name" value="GntR"/>
    <property type="match status" value="1"/>
</dbReference>
<keyword evidence="2" id="KW-0238">DNA-binding</keyword>
<dbReference type="PROSITE" id="PS50949">
    <property type="entry name" value="HTH_GNTR"/>
    <property type="match status" value="1"/>
</dbReference>
<dbReference type="GO" id="GO:0003700">
    <property type="term" value="F:DNA-binding transcription factor activity"/>
    <property type="evidence" value="ECO:0007669"/>
    <property type="project" value="InterPro"/>
</dbReference>
<evidence type="ECO:0000256" key="3">
    <source>
        <dbReference type="ARBA" id="ARBA00023163"/>
    </source>
</evidence>
<dbReference type="SMART" id="SM00345">
    <property type="entry name" value="HTH_GNTR"/>
    <property type="match status" value="1"/>
</dbReference>
<dbReference type="InterPro" id="IPR036390">
    <property type="entry name" value="WH_DNA-bd_sf"/>
</dbReference>
<sequence length="126" mass="14297">MKIIISNSSNNPIYEQIAEQIKNQILTGELSPGDSLPSIRNLAKELQISVITTKRAYEELEREGFIETVGGKGSFVSGENKELLREKRLKMLEEKLEKAVEDARLLGLSLAELQEMLELFYREGEK</sequence>